<feature type="compositionally biased region" description="Polar residues" evidence="1">
    <location>
        <begin position="394"/>
        <end position="435"/>
    </location>
</feature>
<feature type="region of interest" description="Disordered" evidence="1">
    <location>
        <begin position="374"/>
        <end position="441"/>
    </location>
</feature>
<dbReference type="OrthoDB" id="1110902at2759"/>
<dbReference type="PANTHER" id="PTHR31286:SF90">
    <property type="entry name" value="DUF4283 DOMAIN-CONTAINING PROTEIN"/>
    <property type="match status" value="1"/>
</dbReference>
<feature type="compositionally biased region" description="Polar residues" evidence="1">
    <location>
        <begin position="551"/>
        <end position="578"/>
    </location>
</feature>
<sequence>MVNLESSSTTMDISLTTVPSQISGKGLEKLQLLPSTKSKEAKGTSSPPAAIAFDTVANPKTAITTQSVISSESSKGLSSVAGPEIFSKSCSEATKSTPSLPFVGSLPADQVKSPDSVGPAEGLPRMESNSQNIPNKDPQARGDSSKPPPSDKTYAGKARAGTDKSLKRLAPLVFSPEGIPQVKIPDEVFNRGAKAHKDFVLGVFTGKTPSYSQIQSTEIHLRHLSHSMLVKIPNEFIRRKVVEQEIWHIGTSMFYVAQWSAQLAMKTPTMDSIPLWAHVQGVSFDLYTREGLSLVAGNIGDPVKDDELTIRMVSLDIAHLKVRANCTKPLPPVVELIRDNGSIIPVSVTYPWIPPTCPSCNCLGHLEQRCPNAKWAPSAKDSSTASGPAKDSSSKSAPVNRSEHGTSASHDNPAPSSSKNQGKDPINSSSRSSQDAAAPSRVSVSLTTDCITLTAGVPEMVISNQSSQVDVPPSSAIISLEVGLPAAKPYINVSSKKRKGSPLSRRSSPESIGGSFSANLFSDISMANPFALLEHRNLGHLSSTAFSFSSKEPNGLLSESTTISATVPSSEESTTPVKGSSPPGGRNTKNI</sequence>
<proteinExistence type="predicted"/>
<feature type="region of interest" description="Disordered" evidence="1">
    <location>
        <begin position="33"/>
        <end position="57"/>
    </location>
</feature>
<evidence type="ECO:0000256" key="1">
    <source>
        <dbReference type="SAM" id="MobiDB-lite"/>
    </source>
</evidence>
<comment type="caution">
    <text evidence="3">The sequence shown here is derived from an EMBL/GenBank/DDBJ whole genome shotgun (WGS) entry which is preliminary data.</text>
</comment>
<dbReference type="Proteomes" id="UP000886595">
    <property type="component" value="Unassembled WGS sequence"/>
</dbReference>
<feature type="region of interest" description="Disordered" evidence="1">
    <location>
        <begin position="493"/>
        <end position="512"/>
    </location>
</feature>
<reference evidence="3 4" key="1">
    <citation type="submission" date="2020-02" db="EMBL/GenBank/DDBJ databases">
        <authorList>
            <person name="Ma Q."/>
            <person name="Huang Y."/>
            <person name="Song X."/>
            <person name="Pei D."/>
        </authorList>
    </citation>
    <scope>NUCLEOTIDE SEQUENCE [LARGE SCALE GENOMIC DNA]</scope>
    <source>
        <strain evidence="3">Sxm20200214</strain>
        <tissue evidence="3">Leaf</tissue>
    </source>
</reference>
<dbReference type="InterPro" id="IPR025558">
    <property type="entry name" value="DUF4283"/>
</dbReference>
<feature type="domain" description="DUF4283" evidence="2">
    <location>
        <begin position="193"/>
        <end position="262"/>
    </location>
</feature>
<protein>
    <recommendedName>
        <fullName evidence="2">DUF4283 domain-containing protein</fullName>
    </recommendedName>
</protein>
<feature type="region of interest" description="Disordered" evidence="1">
    <location>
        <begin position="91"/>
        <end position="161"/>
    </location>
</feature>
<dbReference type="AlphaFoldDB" id="A0A8X7SAZ3"/>
<name>A0A8X7SAZ3_BRACI</name>
<evidence type="ECO:0000259" key="2">
    <source>
        <dbReference type="Pfam" id="PF14111"/>
    </source>
</evidence>
<feature type="region of interest" description="Disordered" evidence="1">
    <location>
        <begin position="1"/>
        <end position="20"/>
    </location>
</feature>
<evidence type="ECO:0000313" key="3">
    <source>
        <dbReference type="EMBL" id="KAG2303724.1"/>
    </source>
</evidence>
<gene>
    <name evidence="3" type="ORF">Bca52824_032375</name>
</gene>
<dbReference type="PANTHER" id="PTHR31286">
    <property type="entry name" value="GLYCINE-RICH CELL WALL STRUCTURAL PROTEIN 1.8-LIKE"/>
    <property type="match status" value="1"/>
</dbReference>
<dbReference type="InterPro" id="IPR040256">
    <property type="entry name" value="At4g02000-like"/>
</dbReference>
<accession>A0A8X7SAZ3</accession>
<evidence type="ECO:0000313" key="4">
    <source>
        <dbReference type="Proteomes" id="UP000886595"/>
    </source>
</evidence>
<feature type="region of interest" description="Disordered" evidence="1">
    <location>
        <begin position="551"/>
        <end position="591"/>
    </location>
</feature>
<dbReference type="EMBL" id="JAAMPC010000007">
    <property type="protein sequence ID" value="KAG2303724.1"/>
    <property type="molecule type" value="Genomic_DNA"/>
</dbReference>
<dbReference type="Pfam" id="PF14111">
    <property type="entry name" value="DUF4283"/>
    <property type="match status" value="1"/>
</dbReference>
<organism evidence="3 4">
    <name type="scientific">Brassica carinata</name>
    <name type="common">Ethiopian mustard</name>
    <name type="synonym">Abyssinian cabbage</name>
    <dbReference type="NCBI Taxonomy" id="52824"/>
    <lineage>
        <taxon>Eukaryota</taxon>
        <taxon>Viridiplantae</taxon>
        <taxon>Streptophyta</taxon>
        <taxon>Embryophyta</taxon>
        <taxon>Tracheophyta</taxon>
        <taxon>Spermatophyta</taxon>
        <taxon>Magnoliopsida</taxon>
        <taxon>eudicotyledons</taxon>
        <taxon>Gunneridae</taxon>
        <taxon>Pentapetalae</taxon>
        <taxon>rosids</taxon>
        <taxon>malvids</taxon>
        <taxon>Brassicales</taxon>
        <taxon>Brassicaceae</taxon>
        <taxon>Brassiceae</taxon>
        <taxon>Brassica</taxon>
    </lineage>
</organism>
<keyword evidence="4" id="KW-1185">Reference proteome</keyword>